<dbReference type="InterPro" id="IPR001128">
    <property type="entry name" value="Cyt_P450"/>
</dbReference>
<reference evidence="10 11" key="1">
    <citation type="journal article" date="2016" name="Nat. Commun.">
        <title>Ectomycorrhizal ecology is imprinted in the genome of the dominant symbiotic fungus Cenococcum geophilum.</title>
        <authorList>
            <consortium name="DOE Joint Genome Institute"/>
            <person name="Peter M."/>
            <person name="Kohler A."/>
            <person name="Ohm R.A."/>
            <person name="Kuo A."/>
            <person name="Krutzmann J."/>
            <person name="Morin E."/>
            <person name="Arend M."/>
            <person name="Barry K.W."/>
            <person name="Binder M."/>
            <person name="Choi C."/>
            <person name="Clum A."/>
            <person name="Copeland A."/>
            <person name="Grisel N."/>
            <person name="Haridas S."/>
            <person name="Kipfer T."/>
            <person name="LaButti K."/>
            <person name="Lindquist E."/>
            <person name="Lipzen A."/>
            <person name="Maire R."/>
            <person name="Meier B."/>
            <person name="Mihaltcheva S."/>
            <person name="Molinier V."/>
            <person name="Murat C."/>
            <person name="Poggeler S."/>
            <person name="Quandt C.A."/>
            <person name="Sperisen C."/>
            <person name="Tritt A."/>
            <person name="Tisserant E."/>
            <person name="Crous P.W."/>
            <person name="Henrissat B."/>
            <person name="Nehls U."/>
            <person name="Egli S."/>
            <person name="Spatafora J.W."/>
            <person name="Grigoriev I.V."/>
            <person name="Martin F.M."/>
        </authorList>
    </citation>
    <scope>NUCLEOTIDE SEQUENCE [LARGE SCALE GENOMIC DNA]</scope>
    <source>
        <strain evidence="10 11">CBS 207.34</strain>
    </source>
</reference>
<evidence type="ECO:0000256" key="3">
    <source>
        <dbReference type="ARBA" id="ARBA00022723"/>
    </source>
</evidence>
<evidence type="ECO:0000313" key="10">
    <source>
        <dbReference type="EMBL" id="OCL10353.1"/>
    </source>
</evidence>
<comment type="cofactor">
    <cofactor evidence="1 7">
        <name>heme</name>
        <dbReference type="ChEBI" id="CHEBI:30413"/>
    </cofactor>
</comment>
<dbReference type="GO" id="GO:0020037">
    <property type="term" value="F:heme binding"/>
    <property type="evidence" value="ECO:0007669"/>
    <property type="project" value="InterPro"/>
</dbReference>
<evidence type="ECO:0000256" key="5">
    <source>
        <dbReference type="ARBA" id="ARBA00023004"/>
    </source>
</evidence>
<dbReference type="InterPro" id="IPR036396">
    <property type="entry name" value="Cyt_P450_sf"/>
</dbReference>
<protein>
    <submittedName>
        <fullName evidence="10">Putative cytochrome P450</fullName>
    </submittedName>
</protein>
<dbReference type="SUPFAM" id="SSF48264">
    <property type="entry name" value="Cytochrome P450"/>
    <property type="match status" value="1"/>
</dbReference>
<evidence type="ECO:0000256" key="9">
    <source>
        <dbReference type="SAM" id="Phobius"/>
    </source>
</evidence>
<name>A0A8E2JUV5_9PEZI</name>
<evidence type="ECO:0000256" key="6">
    <source>
        <dbReference type="ARBA" id="ARBA00023033"/>
    </source>
</evidence>
<dbReference type="InterPro" id="IPR017972">
    <property type="entry name" value="Cyt_P450_CS"/>
</dbReference>
<evidence type="ECO:0000313" key="11">
    <source>
        <dbReference type="Proteomes" id="UP000250140"/>
    </source>
</evidence>
<comment type="similarity">
    <text evidence="2 8">Belongs to the cytochrome P450 family.</text>
</comment>
<dbReference type="GO" id="GO:0005506">
    <property type="term" value="F:iron ion binding"/>
    <property type="evidence" value="ECO:0007669"/>
    <property type="project" value="InterPro"/>
</dbReference>
<evidence type="ECO:0000256" key="7">
    <source>
        <dbReference type="PIRSR" id="PIRSR602401-1"/>
    </source>
</evidence>
<accession>A0A8E2JUV5</accession>
<evidence type="ECO:0000256" key="1">
    <source>
        <dbReference type="ARBA" id="ARBA00001971"/>
    </source>
</evidence>
<keyword evidence="11" id="KW-1185">Reference proteome</keyword>
<evidence type="ECO:0000256" key="2">
    <source>
        <dbReference type="ARBA" id="ARBA00010617"/>
    </source>
</evidence>
<dbReference type="InterPro" id="IPR050121">
    <property type="entry name" value="Cytochrome_P450_monoxygenase"/>
</dbReference>
<keyword evidence="5 7" id="KW-0408">Iron</keyword>
<dbReference type="InterPro" id="IPR002401">
    <property type="entry name" value="Cyt_P450_E_grp-I"/>
</dbReference>
<dbReference type="Gene3D" id="1.10.630.10">
    <property type="entry name" value="Cytochrome P450"/>
    <property type="match status" value="1"/>
</dbReference>
<dbReference type="OrthoDB" id="3945418at2759"/>
<proteinExistence type="inferred from homology"/>
<dbReference type="GO" id="GO:0004497">
    <property type="term" value="F:monooxygenase activity"/>
    <property type="evidence" value="ECO:0007669"/>
    <property type="project" value="UniProtKB-KW"/>
</dbReference>
<dbReference type="EMBL" id="KV749256">
    <property type="protein sequence ID" value="OCL10353.1"/>
    <property type="molecule type" value="Genomic_DNA"/>
</dbReference>
<keyword evidence="4 8" id="KW-0560">Oxidoreductase</keyword>
<dbReference type="PANTHER" id="PTHR24305">
    <property type="entry name" value="CYTOCHROME P450"/>
    <property type="match status" value="1"/>
</dbReference>
<organism evidence="10 11">
    <name type="scientific">Glonium stellatum</name>
    <dbReference type="NCBI Taxonomy" id="574774"/>
    <lineage>
        <taxon>Eukaryota</taxon>
        <taxon>Fungi</taxon>
        <taxon>Dikarya</taxon>
        <taxon>Ascomycota</taxon>
        <taxon>Pezizomycotina</taxon>
        <taxon>Dothideomycetes</taxon>
        <taxon>Pleosporomycetidae</taxon>
        <taxon>Gloniales</taxon>
        <taxon>Gloniaceae</taxon>
        <taxon>Glonium</taxon>
    </lineage>
</organism>
<evidence type="ECO:0000256" key="8">
    <source>
        <dbReference type="RuleBase" id="RU000461"/>
    </source>
</evidence>
<dbReference type="AlphaFoldDB" id="A0A8E2JUV5"/>
<dbReference type="PRINTS" id="PR00463">
    <property type="entry name" value="EP450I"/>
</dbReference>
<feature type="binding site" description="axial binding residue" evidence="7">
    <location>
        <position position="464"/>
    </location>
    <ligand>
        <name>heme</name>
        <dbReference type="ChEBI" id="CHEBI:30413"/>
    </ligand>
    <ligandPart>
        <name>Fe</name>
        <dbReference type="ChEBI" id="CHEBI:18248"/>
    </ligandPart>
</feature>
<keyword evidence="7 8" id="KW-0349">Heme</keyword>
<dbReference type="PANTHER" id="PTHR24305:SF157">
    <property type="entry name" value="N-ACETYLTRYPTOPHAN 6-HYDROXYLASE IVOC-RELATED"/>
    <property type="match status" value="1"/>
</dbReference>
<keyword evidence="9" id="KW-0812">Transmembrane</keyword>
<dbReference type="PRINTS" id="PR00385">
    <property type="entry name" value="P450"/>
</dbReference>
<keyword evidence="3 7" id="KW-0479">Metal-binding</keyword>
<dbReference type="PROSITE" id="PS00086">
    <property type="entry name" value="CYTOCHROME_P450"/>
    <property type="match status" value="1"/>
</dbReference>
<feature type="transmembrane region" description="Helical" evidence="9">
    <location>
        <begin position="12"/>
        <end position="32"/>
    </location>
</feature>
<dbReference type="Pfam" id="PF00067">
    <property type="entry name" value="p450"/>
    <property type="match status" value="1"/>
</dbReference>
<keyword evidence="9" id="KW-1133">Transmembrane helix</keyword>
<evidence type="ECO:0000256" key="4">
    <source>
        <dbReference type="ARBA" id="ARBA00023002"/>
    </source>
</evidence>
<gene>
    <name evidence="10" type="ORF">AOQ84DRAFT_289453</name>
</gene>
<dbReference type="CDD" id="cd11062">
    <property type="entry name" value="CYP58-like"/>
    <property type="match status" value="1"/>
</dbReference>
<keyword evidence="6 8" id="KW-0503">Monooxygenase</keyword>
<dbReference type="Proteomes" id="UP000250140">
    <property type="component" value="Unassembled WGS sequence"/>
</dbReference>
<sequence length="504" mass="58044">MFLSSLLSIVEQHLLLALSLSVVLFSLLLVLYRLYLHPLAPIPGPKLAAVTRWYEFYYDVVRKGDYTRKIEELHEIYGPIIRISPNELHCNDPAFIDQIYAPGGGKRKRDKTYFYGSGVQFWESAVFTVDHDKHRVRRSPLNHFFSKGSITKLEPIIQGYVDEICGHIESYTNTDTPCNLFNAYACMTTDIVTEYCFGWSKNYSSNRTFLPNPVVPLRALQEMIVPVRHFPWILPIVNSLPDKIVALKMPDTVEWFRMRRRIVESVNEALRCKDEDVVKGSRIPKSIFSEIIKADLPKGEKTQQRLNDEALVFITAGTETTAWTLSVATYYLFSQPTTLQKLLQELSHHIKGPENIPSWTALEQLPYLMSCPFPLRLSYGVATRLPRVPHEPLFYSGTFKGRPVQWKIPARTSIAMTSYLVHKIPEIFPEPKKFIPERWLNEEGRRDRSLDSYLLSFSKGSRQCLGMNLGYAELFITLATVFSRFGKRMELYETGLDAIEYSCK</sequence>
<keyword evidence="9" id="KW-0472">Membrane</keyword>
<dbReference type="GO" id="GO:0016705">
    <property type="term" value="F:oxidoreductase activity, acting on paired donors, with incorporation or reduction of molecular oxygen"/>
    <property type="evidence" value="ECO:0007669"/>
    <property type="project" value="InterPro"/>
</dbReference>